<dbReference type="InterPro" id="IPR039432">
    <property type="entry name" value="SRP9_dom"/>
</dbReference>
<protein>
    <recommendedName>
        <fullName evidence="2">SRP9 domain-containing protein</fullName>
    </recommendedName>
</protein>
<sequence length="146" mass="15482">MLLTTTPQQFLEESLLLIRAHPATTKTTTTYASASTLPSAPHPQPTTNKVTKRKKRRVPTLTIKTYDPISGSVIVFKTDKIADVGRVVTSLARVARSMGGLPDVEDKEEEAFTPATAKEAAPTTPAATPAPAATASGKGKKKKGKK</sequence>
<evidence type="ECO:0000259" key="2">
    <source>
        <dbReference type="Pfam" id="PF05486"/>
    </source>
</evidence>
<dbReference type="OrthoDB" id="5419752at2759"/>
<dbReference type="GO" id="GO:0005786">
    <property type="term" value="C:signal recognition particle, endoplasmic reticulum targeting"/>
    <property type="evidence" value="ECO:0007669"/>
    <property type="project" value="TreeGrafter"/>
</dbReference>
<dbReference type="EMBL" id="ML119681">
    <property type="protein sequence ID" value="RPA81198.1"/>
    <property type="molecule type" value="Genomic_DNA"/>
</dbReference>
<dbReference type="AlphaFoldDB" id="A0A3N4I966"/>
<gene>
    <name evidence="3" type="ORF">BJ508DRAFT_362020</name>
</gene>
<feature type="compositionally biased region" description="Low complexity" evidence="1">
    <location>
        <begin position="31"/>
        <end position="49"/>
    </location>
</feature>
<evidence type="ECO:0000313" key="4">
    <source>
        <dbReference type="Proteomes" id="UP000275078"/>
    </source>
</evidence>
<dbReference type="GO" id="GO:0006614">
    <property type="term" value="P:SRP-dependent cotranslational protein targeting to membrane"/>
    <property type="evidence" value="ECO:0007669"/>
    <property type="project" value="InterPro"/>
</dbReference>
<name>A0A3N4I966_ASCIM</name>
<organism evidence="3 4">
    <name type="scientific">Ascobolus immersus RN42</name>
    <dbReference type="NCBI Taxonomy" id="1160509"/>
    <lineage>
        <taxon>Eukaryota</taxon>
        <taxon>Fungi</taxon>
        <taxon>Dikarya</taxon>
        <taxon>Ascomycota</taxon>
        <taxon>Pezizomycotina</taxon>
        <taxon>Pezizomycetes</taxon>
        <taxon>Pezizales</taxon>
        <taxon>Ascobolaceae</taxon>
        <taxon>Ascobolus</taxon>
    </lineage>
</organism>
<feature type="region of interest" description="Disordered" evidence="1">
    <location>
        <begin position="31"/>
        <end position="56"/>
    </location>
</feature>
<dbReference type="PANTHER" id="PTHR12834">
    <property type="entry name" value="SIGNAL RECOGNITION PARTICLE 9 KDA PROTEIN"/>
    <property type="match status" value="1"/>
</dbReference>
<proteinExistence type="predicted"/>
<feature type="region of interest" description="Disordered" evidence="1">
    <location>
        <begin position="98"/>
        <end position="146"/>
    </location>
</feature>
<feature type="domain" description="SRP9" evidence="2">
    <location>
        <begin position="6"/>
        <end position="98"/>
    </location>
</feature>
<evidence type="ECO:0000256" key="1">
    <source>
        <dbReference type="SAM" id="MobiDB-lite"/>
    </source>
</evidence>
<dbReference type="Pfam" id="PF05486">
    <property type="entry name" value="SRP9-21"/>
    <property type="match status" value="1"/>
</dbReference>
<feature type="compositionally biased region" description="Low complexity" evidence="1">
    <location>
        <begin position="112"/>
        <end position="137"/>
    </location>
</feature>
<evidence type="ECO:0000313" key="3">
    <source>
        <dbReference type="EMBL" id="RPA81198.1"/>
    </source>
</evidence>
<reference evidence="3 4" key="1">
    <citation type="journal article" date="2018" name="Nat. Ecol. Evol.">
        <title>Pezizomycetes genomes reveal the molecular basis of ectomycorrhizal truffle lifestyle.</title>
        <authorList>
            <person name="Murat C."/>
            <person name="Payen T."/>
            <person name="Noel B."/>
            <person name="Kuo A."/>
            <person name="Morin E."/>
            <person name="Chen J."/>
            <person name="Kohler A."/>
            <person name="Krizsan K."/>
            <person name="Balestrini R."/>
            <person name="Da Silva C."/>
            <person name="Montanini B."/>
            <person name="Hainaut M."/>
            <person name="Levati E."/>
            <person name="Barry K.W."/>
            <person name="Belfiori B."/>
            <person name="Cichocki N."/>
            <person name="Clum A."/>
            <person name="Dockter R.B."/>
            <person name="Fauchery L."/>
            <person name="Guy J."/>
            <person name="Iotti M."/>
            <person name="Le Tacon F."/>
            <person name="Lindquist E.A."/>
            <person name="Lipzen A."/>
            <person name="Malagnac F."/>
            <person name="Mello A."/>
            <person name="Molinier V."/>
            <person name="Miyauchi S."/>
            <person name="Poulain J."/>
            <person name="Riccioni C."/>
            <person name="Rubini A."/>
            <person name="Sitrit Y."/>
            <person name="Splivallo R."/>
            <person name="Traeger S."/>
            <person name="Wang M."/>
            <person name="Zifcakova L."/>
            <person name="Wipf D."/>
            <person name="Zambonelli A."/>
            <person name="Paolocci F."/>
            <person name="Nowrousian M."/>
            <person name="Ottonello S."/>
            <person name="Baldrian P."/>
            <person name="Spatafora J.W."/>
            <person name="Henrissat B."/>
            <person name="Nagy L.G."/>
            <person name="Aury J.M."/>
            <person name="Wincker P."/>
            <person name="Grigoriev I.V."/>
            <person name="Bonfante P."/>
            <person name="Martin F.M."/>
        </authorList>
    </citation>
    <scope>NUCLEOTIDE SEQUENCE [LARGE SCALE GENOMIC DNA]</scope>
    <source>
        <strain evidence="3 4">RN42</strain>
    </source>
</reference>
<dbReference type="Proteomes" id="UP000275078">
    <property type="component" value="Unassembled WGS sequence"/>
</dbReference>
<accession>A0A3N4I966</accession>
<keyword evidence="4" id="KW-1185">Reference proteome</keyword>
<dbReference type="PANTHER" id="PTHR12834:SF12">
    <property type="entry name" value="SIGNAL RECOGNITION PARTICLE 9 KDA PROTEIN"/>
    <property type="match status" value="1"/>
</dbReference>
<dbReference type="STRING" id="1160509.A0A3N4I966"/>
<dbReference type="InterPro" id="IPR039914">
    <property type="entry name" value="SRP9-like"/>
</dbReference>